<dbReference type="SUPFAM" id="SSF46785">
    <property type="entry name" value="Winged helix' DNA-binding domain"/>
    <property type="match status" value="1"/>
</dbReference>
<evidence type="ECO:0000259" key="5">
    <source>
        <dbReference type="PROSITE" id="PS50931"/>
    </source>
</evidence>
<evidence type="ECO:0000256" key="3">
    <source>
        <dbReference type="ARBA" id="ARBA00023125"/>
    </source>
</evidence>
<evidence type="ECO:0000256" key="4">
    <source>
        <dbReference type="ARBA" id="ARBA00023163"/>
    </source>
</evidence>
<dbReference type="InterPro" id="IPR005119">
    <property type="entry name" value="LysR_subst-bd"/>
</dbReference>
<protein>
    <submittedName>
        <fullName evidence="6">LysR family transcriptional regulator</fullName>
    </submittedName>
</protein>
<proteinExistence type="inferred from homology"/>
<dbReference type="GO" id="GO:0005829">
    <property type="term" value="C:cytosol"/>
    <property type="evidence" value="ECO:0007669"/>
    <property type="project" value="TreeGrafter"/>
</dbReference>
<dbReference type="GO" id="GO:0003700">
    <property type="term" value="F:DNA-binding transcription factor activity"/>
    <property type="evidence" value="ECO:0007669"/>
    <property type="project" value="InterPro"/>
</dbReference>
<reference evidence="6" key="1">
    <citation type="journal article" date="2014" name="Int. J. Syst. Evol. Microbiol.">
        <title>Complete genome sequence of Corynebacterium casei LMG S-19264T (=DSM 44701T), isolated from a smear-ripened cheese.</title>
        <authorList>
            <consortium name="US DOE Joint Genome Institute (JGI-PGF)"/>
            <person name="Walter F."/>
            <person name="Albersmeier A."/>
            <person name="Kalinowski J."/>
            <person name="Ruckert C."/>
        </authorList>
    </citation>
    <scope>NUCLEOTIDE SEQUENCE</scope>
    <source>
        <strain evidence="6">KCTC 23732</strain>
    </source>
</reference>
<dbReference type="Gene3D" id="3.40.190.290">
    <property type="match status" value="1"/>
</dbReference>
<dbReference type="PANTHER" id="PTHR30419:SF8">
    <property type="entry name" value="NITROGEN ASSIMILATION TRANSCRIPTIONAL ACTIVATOR-RELATED"/>
    <property type="match status" value="1"/>
</dbReference>
<dbReference type="Proteomes" id="UP000608345">
    <property type="component" value="Unassembled WGS sequence"/>
</dbReference>
<sequence>MNSDDLALFAAVVQAGSISRAAIEKGMDQSTVSRRVNMLESEVGGRLFHRSGRGVMLTERGQQLMVYAQTISSTLETAMRAMQKGTATGPARLRIGAQPTIARMTFGKLYHAFRGRYPNTQIRFIEGLANQLLSNLNDGEIDLLLLYRPEHAGALSYDPLLHEGIWLITPPDFTLPVANSIPVSQLADIPLILPSTHHGIRLMAETVAARHGFSLKLALECDGSTTMTKQLVMDGCGCTILPLAAVIEDVNAGRLKTYRLTEPGISRCVALLMGKTPRESSETWQINQIIKETVIDLVQNRLWPDTELDAALQSGHQPGVPPSI</sequence>
<dbReference type="PANTHER" id="PTHR30419">
    <property type="entry name" value="HTH-TYPE TRANSCRIPTIONAL REGULATOR YBHD"/>
    <property type="match status" value="1"/>
</dbReference>
<evidence type="ECO:0000313" key="6">
    <source>
        <dbReference type="EMBL" id="GGW82732.1"/>
    </source>
</evidence>
<dbReference type="Gene3D" id="1.10.10.10">
    <property type="entry name" value="Winged helix-like DNA-binding domain superfamily/Winged helix DNA-binding domain"/>
    <property type="match status" value="1"/>
</dbReference>
<dbReference type="InterPro" id="IPR000847">
    <property type="entry name" value="LysR_HTH_N"/>
</dbReference>
<keyword evidence="2" id="KW-0805">Transcription regulation</keyword>
<dbReference type="AlphaFoldDB" id="A0A918MYA0"/>
<comment type="caution">
    <text evidence="6">The sequence shown here is derived from an EMBL/GenBank/DDBJ whole genome shotgun (WGS) entry which is preliminary data.</text>
</comment>
<dbReference type="SUPFAM" id="SSF53850">
    <property type="entry name" value="Periplasmic binding protein-like II"/>
    <property type="match status" value="1"/>
</dbReference>
<reference evidence="6" key="2">
    <citation type="submission" date="2020-09" db="EMBL/GenBank/DDBJ databases">
        <authorList>
            <person name="Sun Q."/>
            <person name="Kim S."/>
        </authorList>
    </citation>
    <scope>NUCLEOTIDE SEQUENCE</scope>
    <source>
        <strain evidence="6">KCTC 23732</strain>
    </source>
</reference>
<evidence type="ECO:0000256" key="2">
    <source>
        <dbReference type="ARBA" id="ARBA00023015"/>
    </source>
</evidence>
<comment type="similarity">
    <text evidence="1">Belongs to the LysR transcriptional regulatory family.</text>
</comment>
<evidence type="ECO:0000313" key="7">
    <source>
        <dbReference type="Proteomes" id="UP000608345"/>
    </source>
</evidence>
<keyword evidence="7" id="KW-1185">Reference proteome</keyword>
<dbReference type="InterPro" id="IPR050950">
    <property type="entry name" value="HTH-type_LysR_regulators"/>
</dbReference>
<gene>
    <name evidence="6" type="ORF">GCM10011450_10770</name>
</gene>
<dbReference type="Pfam" id="PF00126">
    <property type="entry name" value="HTH_1"/>
    <property type="match status" value="1"/>
</dbReference>
<dbReference type="FunFam" id="1.10.10.10:FF:000001">
    <property type="entry name" value="LysR family transcriptional regulator"/>
    <property type="match status" value="1"/>
</dbReference>
<dbReference type="EMBL" id="BMYS01000005">
    <property type="protein sequence ID" value="GGW82732.1"/>
    <property type="molecule type" value="Genomic_DNA"/>
</dbReference>
<name>A0A918MYA0_9BURK</name>
<dbReference type="InterPro" id="IPR036390">
    <property type="entry name" value="WH_DNA-bd_sf"/>
</dbReference>
<dbReference type="Pfam" id="PF03466">
    <property type="entry name" value="LysR_substrate"/>
    <property type="match status" value="1"/>
</dbReference>
<dbReference type="RefSeq" id="WP_189384428.1">
    <property type="nucleotide sequence ID" value="NZ_BAABFY010000055.1"/>
</dbReference>
<organism evidence="6 7">
    <name type="scientific">Advenella faeciporci</name>
    <dbReference type="NCBI Taxonomy" id="797535"/>
    <lineage>
        <taxon>Bacteria</taxon>
        <taxon>Pseudomonadati</taxon>
        <taxon>Pseudomonadota</taxon>
        <taxon>Betaproteobacteria</taxon>
        <taxon>Burkholderiales</taxon>
        <taxon>Alcaligenaceae</taxon>
    </lineage>
</organism>
<dbReference type="PROSITE" id="PS50931">
    <property type="entry name" value="HTH_LYSR"/>
    <property type="match status" value="1"/>
</dbReference>
<feature type="domain" description="HTH lysR-type" evidence="5">
    <location>
        <begin position="1"/>
        <end position="58"/>
    </location>
</feature>
<accession>A0A918MYA0</accession>
<evidence type="ECO:0000256" key="1">
    <source>
        <dbReference type="ARBA" id="ARBA00009437"/>
    </source>
</evidence>
<keyword evidence="4" id="KW-0804">Transcription</keyword>
<dbReference type="InterPro" id="IPR036388">
    <property type="entry name" value="WH-like_DNA-bd_sf"/>
</dbReference>
<keyword evidence="3" id="KW-0238">DNA-binding</keyword>
<dbReference type="GO" id="GO:0003677">
    <property type="term" value="F:DNA binding"/>
    <property type="evidence" value="ECO:0007669"/>
    <property type="project" value="UniProtKB-KW"/>
</dbReference>